<organism evidence="2 3">
    <name type="scientific">Clostridium tepidiprofundi DSM 19306</name>
    <dbReference type="NCBI Taxonomy" id="1121338"/>
    <lineage>
        <taxon>Bacteria</taxon>
        <taxon>Bacillati</taxon>
        <taxon>Bacillota</taxon>
        <taxon>Clostridia</taxon>
        <taxon>Eubacteriales</taxon>
        <taxon>Clostridiaceae</taxon>
        <taxon>Clostridium</taxon>
    </lineage>
</organism>
<reference evidence="2 3" key="1">
    <citation type="submission" date="2016-02" db="EMBL/GenBank/DDBJ databases">
        <title>Genome sequence of Clostridium tepidiprofundi DSM 19306.</title>
        <authorList>
            <person name="Poehlein A."/>
            <person name="Daniel R."/>
        </authorList>
    </citation>
    <scope>NUCLEOTIDE SEQUENCE [LARGE SCALE GENOMIC DNA]</scope>
    <source>
        <strain evidence="2 3">DSM 19306</strain>
    </source>
</reference>
<gene>
    <name evidence="2" type="primary">queT</name>
    <name evidence="2" type="ORF">CLTEP_05270</name>
</gene>
<comment type="caution">
    <text evidence="2">The sequence shown here is derived from an EMBL/GenBank/DDBJ whole genome shotgun (WGS) entry which is preliminary data.</text>
</comment>
<dbReference type="PATRIC" id="fig|1121338.3.peg.531"/>
<feature type="transmembrane region" description="Helical" evidence="1">
    <location>
        <begin position="76"/>
        <end position="94"/>
    </location>
</feature>
<keyword evidence="1" id="KW-1133">Transmembrane helix</keyword>
<dbReference type="AlphaFoldDB" id="A0A151B708"/>
<dbReference type="STRING" id="1121338.CLTEP_05270"/>
<dbReference type="OrthoDB" id="9786793at2"/>
<keyword evidence="1" id="KW-0812">Transmembrane</keyword>
<dbReference type="PIRSF" id="PIRSF031501">
    <property type="entry name" value="QueT"/>
    <property type="match status" value="1"/>
</dbReference>
<evidence type="ECO:0000313" key="3">
    <source>
        <dbReference type="Proteomes" id="UP000075531"/>
    </source>
</evidence>
<dbReference type="Proteomes" id="UP000075531">
    <property type="component" value="Unassembled WGS sequence"/>
</dbReference>
<dbReference type="PANTHER" id="PTHR40044:SF1">
    <property type="entry name" value="INTEGRAL MEMBRANE PROTEIN"/>
    <property type="match status" value="1"/>
</dbReference>
<dbReference type="EMBL" id="LTBA01000002">
    <property type="protein sequence ID" value="KYH35583.1"/>
    <property type="molecule type" value="Genomic_DNA"/>
</dbReference>
<proteinExistence type="predicted"/>
<evidence type="ECO:0000256" key="1">
    <source>
        <dbReference type="SAM" id="Phobius"/>
    </source>
</evidence>
<accession>A0A151B708</accession>
<dbReference type="RefSeq" id="WP_066822158.1">
    <property type="nucleotide sequence ID" value="NZ_LTBA01000002.1"/>
</dbReference>
<feature type="transmembrane region" description="Helical" evidence="1">
    <location>
        <begin position="49"/>
        <end position="69"/>
    </location>
</feature>
<name>A0A151B708_9CLOT</name>
<feature type="transmembrane region" description="Helical" evidence="1">
    <location>
        <begin position="132"/>
        <end position="157"/>
    </location>
</feature>
<feature type="transmembrane region" description="Helical" evidence="1">
    <location>
        <begin position="106"/>
        <end position="125"/>
    </location>
</feature>
<protein>
    <submittedName>
        <fullName evidence="2">Queuosine transporter QueT</fullName>
    </submittedName>
</protein>
<dbReference type="Pfam" id="PF06177">
    <property type="entry name" value="QueT"/>
    <property type="match status" value="1"/>
</dbReference>
<keyword evidence="3" id="KW-1185">Reference proteome</keyword>
<dbReference type="PANTHER" id="PTHR40044">
    <property type="entry name" value="INTEGRAL MEMBRANE PROTEIN-RELATED"/>
    <property type="match status" value="1"/>
</dbReference>
<keyword evidence="1" id="KW-0472">Membrane</keyword>
<dbReference type="InterPro" id="IPR010387">
    <property type="entry name" value="QueT"/>
</dbReference>
<evidence type="ECO:0000313" key="2">
    <source>
        <dbReference type="EMBL" id="KYH35583.1"/>
    </source>
</evidence>
<feature type="transmembrane region" description="Helical" evidence="1">
    <location>
        <begin position="12"/>
        <end position="37"/>
    </location>
</feature>
<sequence>MLKTNSKAKKIAFTALIAAIYAAVTYSLTFISFGVVQFRIAEGLTVLPYFSPLAIPGLFLGCIISNIISPIGIPDLILGSLATLIAAVLTYLIGKSNIKGKKFLAPLPPVIINAIMIGIMLKVLYVPEMPLYLCMLQVGFGEIVCCYGLGIPLMHAIEKNTTLMKYFK</sequence>